<reference evidence="4" key="1">
    <citation type="journal article" date="2017" name="Nat. Ecol. Evol.">
        <title>Genome expansion and lineage-specific genetic innovations in the forest pathogenic fungi Armillaria.</title>
        <authorList>
            <person name="Sipos G."/>
            <person name="Prasanna A.N."/>
            <person name="Walter M.C."/>
            <person name="O'Connor E."/>
            <person name="Balint B."/>
            <person name="Krizsan K."/>
            <person name="Kiss B."/>
            <person name="Hess J."/>
            <person name="Varga T."/>
            <person name="Slot J."/>
            <person name="Riley R."/>
            <person name="Boka B."/>
            <person name="Rigling D."/>
            <person name="Barry K."/>
            <person name="Lee J."/>
            <person name="Mihaltcheva S."/>
            <person name="LaButti K."/>
            <person name="Lipzen A."/>
            <person name="Waldron R."/>
            <person name="Moloney N.M."/>
            <person name="Sperisen C."/>
            <person name="Kredics L."/>
            <person name="Vagvoelgyi C."/>
            <person name="Patrignani A."/>
            <person name="Fitzpatrick D."/>
            <person name="Nagy I."/>
            <person name="Doyle S."/>
            <person name="Anderson J.B."/>
            <person name="Grigoriev I.V."/>
            <person name="Gueldener U."/>
            <person name="Muensterkoetter M."/>
            <person name="Nagy L.G."/>
        </authorList>
    </citation>
    <scope>NUCLEOTIDE SEQUENCE [LARGE SCALE GENOMIC DNA]</scope>
    <source>
        <strain evidence="4">C18/9</strain>
    </source>
</reference>
<dbReference type="OMA" id="NNNANDW"/>
<sequence length="237" mass="25565">MIIPKGKNSEAQPALAECEEPPPNYEESSTPITESVAPSNTKASNYVTIQRYMNSMEESFFIDPTLRLPPALLPSLKAGETEDTRRNLSIGMTMGSIDVDVTIVYNEALSQSSETKRRVILVVKSTLGSINIRLHAADSPNRHPLYLHVCSKAGSTGLSLPRSFAGLITIAAGIGAVELSKHLSQFATPLGDAGKGGRRYFIGDLLNSFNNNANDWSGDEVLIEASLGTVSLKRDDE</sequence>
<evidence type="ECO:0000259" key="2">
    <source>
        <dbReference type="Pfam" id="PF24016"/>
    </source>
</evidence>
<feature type="compositionally biased region" description="Polar residues" evidence="1">
    <location>
        <begin position="26"/>
        <end position="38"/>
    </location>
</feature>
<name>A0A284RM24_ARMOS</name>
<organism evidence="3 4">
    <name type="scientific">Armillaria ostoyae</name>
    <name type="common">Armillaria root rot fungus</name>
    <dbReference type="NCBI Taxonomy" id="47428"/>
    <lineage>
        <taxon>Eukaryota</taxon>
        <taxon>Fungi</taxon>
        <taxon>Dikarya</taxon>
        <taxon>Basidiomycota</taxon>
        <taxon>Agaricomycotina</taxon>
        <taxon>Agaricomycetes</taxon>
        <taxon>Agaricomycetidae</taxon>
        <taxon>Agaricales</taxon>
        <taxon>Marasmiineae</taxon>
        <taxon>Physalacriaceae</taxon>
        <taxon>Armillaria</taxon>
    </lineage>
</organism>
<dbReference type="Pfam" id="PF24016">
    <property type="entry name" value="DUF7330"/>
    <property type="match status" value="1"/>
</dbReference>
<feature type="region of interest" description="Disordered" evidence="1">
    <location>
        <begin position="1"/>
        <end position="38"/>
    </location>
</feature>
<dbReference type="AlphaFoldDB" id="A0A284RM24"/>
<dbReference type="InterPro" id="IPR055754">
    <property type="entry name" value="DUF7330"/>
</dbReference>
<evidence type="ECO:0000256" key="1">
    <source>
        <dbReference type="SAM" id="MobiDB-lite"/>
    </source>
</evidence>
<dbReference type="Proteomes" id="UP000219338">
    <property type="component" value="Unassembled WGS sequence"/>
</dbReference>
<feature type="domain" description="DUF7330" evidence="2">
    <location>
        <begin position="45"/>
        <end position="237"/>
    </location>
</feature>
<accession>A0A284RM24</accession>
<dbReference type="STRING" id="47428.A0A284RM24"/>
<proteinExistence type="predicted"/>
<keyword evidence="4" id="KW-1185">Reference proteome</keyword>
<protein>
    <recommendedName>
        <fullName evidence="2">DUF7330 domain-containing protein</fullName>
    </recommendedName>
</protein>
<evidence type="ECO:0000313" key="4">
    <source>
        <dbReference type="Proteomes" id="UP000219338"/>
    </source>
</evidence>
<dbReference type="EMBL" id="FUEG01000011">
    <property type="protein sequence ID" value="SJL09810.1"/>
    <property type="molecule type" value="Genomic_DNA"/>
</dbReference>
<gene>
    <name evidence="3" type="ORF">ARMOST_13191</name>
</gene>
<dbReference type="OrthoDB" id="2593559at2759"/>
<evidence type="ECO:0000313" key="3">
    <source>
        <dbReference type="EMBL" id="SJL09810.1"/>
    </source>
</evidence>